<organism evidence="1 2">
    <name type="scientific">Waterburya agarophytonicola KI4</name>
    <dbReference type="NCBI Taxonomy" id="2874699"/>
    <lineage>
        <taxon>Bacteria</taxon>
        <taxon>Bacillati</taxon>
        <taxon>Cyanobacteriota</taxon>
        <taxon>Cyanophyceae</taxon>
        <taxon>Pleurocapsales</taxon>
        <taxon>Hyellaceae</taxon>
        <taxon>Waterburya</taxon>
        <taxon>Waterburya agarophytonicola</taxon>
    </lineage>
</organism>
<evidence type="ECO:0000313" key="1">
    <source>
        <dbReference type="EMBL" id="MCC0179793.1"/>
    </source>
</evidence>
<dbReference type="Proteomes" id="UP000729733">
    <property type="component" value="Unassembled WGS sequence"/>
</dbReference>
<evidence type="ECO:0000313" key="2">
    <source>
        <dbReference type="Proteomes" id="UP000729733"/>
    </source>
</evidence>
<dbReference type="AlphaFoldDB" id="A0A964BU94"/>
<keyword evidence="2" id="KW-1185">Reference proteome</keyword>
<gene>
    <name evidence="1" type="ORF">I4641_22895</name>
</gene>
<name>A0A964BU94_9CYAN</name>
<reference evidence="1" key="1">
    <citation type="journal article" date="2021" name="Antonie Van Leeuwenhoek">
        <title>Draft genome and description of Waterburya agarophytonicola gen. nov. sp. nov. (Pleurocapsales, Cyanobacteria): a seaweed symbiont.</title>
        <authorList>
            <person name="Bonthond G."/>
            <person name="Shalygin S."/>
            <person name="Bayer T."/>
            <person name="Weinberger F."/>
        </authorList>
    </citation>
    <scope>NUCLEOTIDE SEQUENCE</scope>
    <source>
        <strain evidence="1">KI4</strain>
    </source>
</reference>
<sequence length="220" mass="22886">MQISEDITLRNNSFISAQALNDADGGNLSIDSRFIIAFPSSGNGNDIIASAQQGNGGNIDINAESLLGIREGRAREGNGTNDLDASSQFNLDGEVTINTPDVNPVQGATELPTSVVVPEETSQQACEANRESAAQNGLNITGKGGVIPEPGLPLNSLNVTVNGESTSAKTIPEPIETAQGKIQPARGVEITDLGEVILTAYRTDGAGERLPKIKRNCSSS</sequence>
<protein>
    <submittedName>
        <fullName evidence="1">S-layer family protein</fullName>
    </submittedName>
</protein>
<dbReference type="RefSeq" id="WP_229642892.1">
    <property type="nucleotide sequence ID" value="NZ_JADWDC010000114.1"/>
</dbReference>
<accession>A0A964BU94</accession>
<proteinExistence type="predicted"/>
<comment type="caution">
    <text evidence="1">The sequence shown here is derived from an EMBL/GenBank/DDBJ whole genome shotgun (WGS) entry which is preliminary data.</text>
</comment>
<dbReference type="EMBL" id="JADWDC010000114">
    <property type="protein sequence ID" value="MCC0179793.1"/>
    <property type="molecule type" value="Genomic_DNA"/>
</dbReference>